<protein>
    <submittedName>
        <fullName evidence="1">Uncharacterized protein</fullName>
    </submittedName>
</protein>
<proteinExistence type="predicted"/>
<comment type="caution">
    <text evidence="1">The sequence shown here is derived from an EMBL/GenBank/DDBJ whole genome shotgun (WGS) entry which is preliminary data.</text>
</comment>
<dbReference type="EMBL" id="CM042886">
    <property type="protein sequence ID" value="KAI4340496.1"/>
    <property type="molecule type" value="Genomic_DNA"/>
</dbReference>
<name>A0ACB9NWS7_9MYRT</name>
<evidence type="ECO:0000313" key="1">
    <source>
        <dbReference type="EMBL" id="KAI4340496.1"/>
    </source>
</evidence>
<sequence>MAKKRKLRSSEPQSTAGSDLPTVAESSDAPQTMAVDVPAEEPSQQALETVEEVPEQAQPQVTGNEGFEPLKEEEEEEEQTGYVDASNVAVEPDEEQLEENGEEVKGEKGETEEVHHEEEGGVDDSDDEPIEKLLEPFTKDQLTMLLKQAATSHADVAESIRSLADADPVHRKIFVHGLGWDATAEILTSVFSKYGEIEDCKHVTDRVTGKSKGYAFILFKRRASARKALKEPQKKIGNRITSCQLASAGPVQAPPPNAAQQPAVSEHTQRKIFVSNVGTEVDPAKLLEFFRQFGEVEEGPLGLDKQTGKPKGFALFVYKTVESARKALEDPYKTFEGTTLHCQKAIDGPKSGRNFGNLQHQQNNPFNHHSRKDKNRFAGQGNVGPVHGHGGHLMPQPGPGAAAFNPAIGPALTAAALLATQGGGLGIGGLMMPGGYGNPGGASAGGIGGYGIPPGMPVGYGHHPQIGQGTAGRPPQGGGPPYMGH</sequence>
<organism evidence="1 2">
    <name type="scientific">Melastoma candidum</name>
    <dbReference type="NCBI Taxonomy" id="119954"/>
    <lineage>
        <taxon>Eukaryota</taxon>
        <taxon>Viridiplantae</taxon>
        <taxon>Streptophyta</taxon>
        <taxon>Embryophyta</taxon>
        <taxon>Tracheophyta</taxon>
        <taxon>Spermatophyta</taxon>
        <taxon>Magnoliopsida</taxon>
        <taxon>eudicotyledons</taxon>
        <taxon>Gunneridae</taxon>
        <taxon>Pentapetalae</taxon>
        <taxon>rosids</taxon>
        <taxon>malvids</taxon>
        <taxon>Myrtales</taxon>
        <taxon>Melastomataceae</taxon>
        <taxon>Melastomatoideae</taxon>
        <taxon>Melastomateae</taxon>
        <taxon>Melastoma</taxon>
    </lineage>
</organism>
<dbReference type="Proteomes" id="UP001057402">
    <property type="component" value="Chromosome 7"/>
</dbReference>
<evidence type="ECO:0000313" key="2">
    <source>
        <dbReference type="Proteomes" id="UP001057402"/>
    </source>
</evidence>
<reference evidence="2" key="1">
    <citation type="journal article" date="2023" name="Front. Plant Sci.">
        <title>Chromosomal-level genome assembly of Melastoma candidum provides insights into trichome evolution.</title>
        <authorList>
            <person name="Zhong Y."/>
            <person name="Wu W."/>
            <person name="Sun C."/>
            <person name="Zou P."/>
            <person name="Liu Y."/>
            <person name="Dai S."/>
            <person name="Zhou R."/>
        </authorList>
    </citation>
    <scope>NUCLEOTIDE SEQUENCE [LARGE SCALE GENOMIC DNA]</scope>
</reference>
<gene>
    <name evidence="1" type="ORF">MLD38_025325</name>
</gene>
<keyword evidence="2" id="KW-1185">Reference proteome</keyword>
<accession>A0ACB9NWS7</accession>